<dbReference type="GO" id="GO:0032259">
    <property type="term" value="P:methylation"/>
    <property type="evidence" value="ECO:0007669"/>
    <property type="project" value="UniProtKB-KW"/>
</dbReference>
<keyword evidence="1" id="KW-0808">Transferase</keyword>
<dbReference type="PANTHER" id="PTHR38451:SF1">
    <property type="entry name" value="TRNA (ADENINE(22)-N(1))-METHYLTRANSFERASE"/>
    <property type="match status" value="1"/>
</dbReference>
<name>A0ABQ5NAI7_9CLOT</name>
<keyword evidence="1" id="KW-0489">Methyltransferase</keyword>
<accession>A0ABQ5NAI7</accession>
<dbReference type="SUPFAM" id="SSF53335">
    <property type="entry name" value="S-adenosyl-L-methionine-dependent methyltransferases"/>
    <property type="match status" value="1"/>
</dbReference>
<gene>
    <name evidence="1" type="ORF">bsdE14_36740</name>
</gene>
<dbReference type="EMBL" id="BRXR01000001">
    <property type="protein sequence ID" value="GLC32264.1"/>
    <property type="molecule type" value="Genomic_DNA"/>
</dbReference>
<dbReference type="InterPro" id="IPR029063">
    <property type="entry name" value="SAM-dependent_MTases_sf"/>
</dbReference>
<evidence type="ECO:0000313" key="2">
    <source>
        <dbReference type="Proteomes" id="UP001208567"/>
    </source>
</evidence>
<dbReference type="PANTHER" id="PTHR38451">
    <property type="entry name" value="TRNA (ADENINE(22)-N(1))-METHYLTRANSFERASE"/>
    <property type="match status" value="1"/>
</dbReference>
<keyword evidence="2" id="KW-1185">Reference proteome</keyword>
<comment type="caution">
    <text evidence="1">The sequence shown here is derived from an EMBL/GenBank/DDBJ whole genome shotgun (WGS) entry which is preliminary data.</text>
</comment>
<dbReference type="Proteomes" id="UP001208567">
    <property type="component" value="Unassembled WGS sequence"/>
</dbReference>
<dbReference type="InterPro" id="IPR006901">
    <property type="entry name" value="TrmK"/>
</dbReference>
<dbReference type="PIRSF" id="PIRSF018637">
    <property type="entry name" value="TrmK"/>
    <property type="match status" value="1"/>
</dbReference>
<dbReference type="Pfam" id="PF04816">
    <property type="entry name" value="TrmK"/>
    <property type="match status" value="1"/>
</dbReference>
<evidence type="ECO:0000313" key="1">
    <source>
        <dbReference type="EMBL" id="GLC32264.1"/>
    </source>
</evidence>
<proteinExistence type="predicted"/>
<sequence>MELGIRLNKIASMVDSCECVADIGTDHAYIPIFLVEGKICNRAIASDINYGPVKKAENNVKNHHLENKIDCRQGAGLRTINIGEAQSAIIAGMGGNLIRDIIEESMEIFKDLSTVILQPVQNPEVLRQYIYNSGYNILAEELCYEEGKYYEIIKISYSKNYREMEPIFYEISEKLIEKKHPLIKQYISYKLNKYSKIYNNINEITETALARKKELRYKIEKLEELQKLCL</sequence>
<dbReference type="Gene3D" id="3.40.50.150">
    <property type="entry name" value="Vaccinia Virus protein VP39"/>
    <property type="match status" value="1"/>
</dbReference>
<protein>
    <submittedName>
        <fullName evidence="1">SAM-dependent methyltransferase</fullName>
    </submittedName>
</protein>
<dbReference type="RefSeq" id="WP_264851568.1">
    <property type="nucleotide sequence ID" value="NZ_BRXR01000001.1"/>
</dbReference>
<dbReference type="GO" id="GO:0008168">
    <property type="term" value="F:methyltransferase activity"/>
    <property type="evidence" value="ECO:0007669"/>
    <property type="project" value="UniProtKB-KW"/>
</dbReference>
<reference evidence="1 2" key="1">
    <citation type="journal article" date="2024" name="Int. J. Syst. Evol. Microbiol.">
        <title>Clostridium omnivorum sp. nov., isolated from anoxic soil under the treatment of reductive soil disinfestation.</title>
        <authorList>
            <person name="Ueki A."/>
            <person name="Tonouchi A."/>
            <person name="Kaku N."/>
            <person name="Honma S."/>
            <person name="Ueki K."/>
        </authorList>
    </citation>
    <scope>NUCLEOTIDE SEQUENCE [LARGE SCALE GENOMIC DNA]</scope>
    <source>
        <strain evidence="1 2">E14</strain>
    </source>
</reference>
<organism evidence="1 2">
    <name type="scientific">Clostridium omnivorum</name>
    <dbReference type="NCBI Taxonomy" id="1604902"/>
    <lineage>
        <taxon>Bacteria</taxon>
        <taxon>Bacillati</taxon>
        <taxon>Bacillota</taxon>
        <taxon>Clostridia</taxon>
        <taxon>Eubacteriales</taxon>
        <taxon>Clostridiaceae</taxon>
        <taxon>Clostridium</taxon>
    </lineage>
</organism>